<dbReference type="GO" id="GO:0010181">
    <property type="term" value="F:FMN binding"/>
    <property type="evidence" value="ECO:0007669"/>
    <property type="project" value="InterPro"/>
</dbReference>
<feature type="domain" description="NADH:flavin oxidoreductase/NADH oxidase N-terminal" evidence="3">
    <location>
        <begin position="27"/>
        <end position="287"/>
    </location>
</feature>
<dbReference type="GO" id="GO:0016491">
    <property type="term" value="F:oxidoreductase activity"/>
    <property type="evidence" value="ECO:0007669"/>
    <property type="project" value="UniProtKB-KW"/>
</dbReference>
<evidence type="ECO:0000256" key="2">
    <source>
        <dbReference type="ARBA" id="ARBA00023002"/>
    </source>
</evidence>
<dbReference type="RefSeq" id="WP_244919514.1">
    <property type="nucleotide sequence ID" value="NZ_BDUD01000002.1"/>
</dbReference>
<dbReference type="InterPro" id="IPR001155">
    <property type="entry name" value="OxRdtase_FMN_N"/>
</dbReference>
<keyword evidence="2" id="KW-0560">Oxidoreductase</keyword>
<evidence type="ECO:0000259" key="3">
    <source>
        <dbReference type="Pfam" id="PF00724"/>
    </source>
</evidence>
<keyword evidence="1" id="KW-0285">Flavoprotein</keyword>
<keyword evidence="5" id="KW-1185">Reference proteome</keyword>
<dbReference type="InterPro" id="IPR051799">
    <property type="entry name" value="NADH_flavin_oxidoreductase"/>
</dbReference>
<sequence>MLLKILIPNFIAEITQKTEEQMENDIIFEPLRFRNLTVKNRIFRSSISGRWDNYDGSGTQARINWEEKFARGGVGAIITSFVPVAIRGRIMPNYATIHSDETVPFWRKVGEKVHEYDCKFILQLSHSGRQQDIGGVENLGKKALSSTSQTEPFHGFLCQAMTLIEIQETIQYFADGARRVREAGLDGIELHSANGYLFNQFLSSGINDRQDEYGGSLENRARFLLDVIRAIRKEVGNDFHLQFKISAVDYNNAVTFWEKPGNTIEDSIQICKWAEEAGADGVHVSTGSLFPHPLNPIGDFNFDVISKTYDTMLSSGVETTRNYILFRKSFLHPLFNLLWNRVKKQLPPQPFSGDEVKDPKIKQLLIENQGRNLLDAREIKKHVNIPVLCTGGLQQASYIRQAINDKYCDGVTMARTLIANNDLVKIFQAGKDLADKPCTYCNKCLLNVTENPLGCYEQDRFNSYEEMMAEVMSVFHPTQFANSSK</sequence>
<dbReference type="Proteomes" id="UP000245124">
    <property type="component" value="Unassembled WGS sequence"/>
</dbReference>
<organism evidence="4 5">
    <name type="scientific">Nostoc commune NIES-4072</name>
    <dbReference type="NCBI Taxonomy" id="2005467"/>
    <lineage>
        <taxon>Bacteria</taxon>
        <taxon>Bacillati</taxon>
        <taxon>Cyanobacteriota</taxon>
        <taxon>Cyanophyceae</taxon>
        <taxon>Nostocales</taxon>
        <taxon>Nostocaceae</taxon>
        <taxon>Nostoc</taxon>
    </lineage>
</organism>
<name>A0A2R5G627_NOSCO</name>
<dbReference type="EMBL" id="BDUD01000002">
    <property type="protein sequence ID" value="GBG23204.1"/>
    <property type="molecule type" value="Genomic_DNA"/>
</dbReference>
<evidence type="ECO:0000313" key="5">
    <source>
        <dbReference type="Proteomes" id="UP000245124"/>
    </source>
</evidence>
<dbReference type="Pfam" id="PF00724">
    <property type="entry name" value="Oxidored_FMN"/>
    <property type="match status" value="1"/>
</dbReference>
<dbReference type="SUPFAM" id="SSF51395">
    <property type="entry name" value="FMN-linked oxidoreductases"/>
    <property type="match status" value="1"/>
</dbReference>
<dbReference type="InterPro" id="IPR013785">
    <property type="entry name" value="Aldolase_TIM"/>
</dbReference>
<evidence type="ECO:0000313" key="4">
    <source>
        <dbReference type="EMBL" id="GBG23204.1"/>
    </source>
</evidence>
<gene>
    <name evidence="4" type="ORF">NIES4072_69160</name>
</gene>
<dbReference type="AlphaFoldDB" id="A0A2R5G627"/>
<accession>A0A2R5G627</accession>
<dbReference type="CDD" id="cd02803">
    <property type="entry name" value="OYE_like_FMN_family"/>
    <property type="match status" value="1"/>
</dbReference>
<protein>
    <submittedName>
        <fullName evidence="4">NADH:flavin oxidoreductase/NADH oxidase</fullName>
    </submittedName>
</protein>
<proteinExistence type="predicted"/>
<comment type="caution">
    <text evidence="4">The sequence shown here is derived from an EMBL/GenBank/DDBJ whole genome shotgun (WGS) entry which is preliminary data.</text>
</comment>
<evidence type="ECO:0000256" key="1">
    <source>
        <dbReference type="ARBA" id="ARBA00022630"/>
    </source>
</evidence>
<dbReference type="PANTHER" id="PTHR43656:SF2">
    <property type="entry name" value="BINDING OXIDOREDUCTASE, PUTATIVE (AFU_ORTHOLOGUE AFUA_2G08260)-RELATED"/>
    <property type="match status" value="1"/>
</dbReference>
<dbReference type="PANTHER" id="PTHR43656">
    <property type="entry name" value="BINDING OXIDOREDUCTASE, PUTATIVE (AFU_ORTHOLOGUE AFUA_2G08260)-RELATED"/>
    <property type="match status" value="1"/>
</dbReference>
<dbReference type="Gene3D" id="3.20.20.70">
    <property type="entry name" value="Aldolase class I"/>
    <property type="match status" value="1"/>
</dbReference>
<reference evidence="4 5" key="1">
    <citation type="submission" date="2017-06" db="EMBL/GenBank/DDBJ databases">
        <title>Genome sequencing of cyanobaciteial culture collection at National Institute for Environmental Studies (NIES).</title>
        <authorList>
            <person name="Hirose Y."/>
            <person name="Shimura Y."/>
            <person name="Fujisawa T."/>
            <person name="Nakamura Y."/>
            <person name="Kawachi M."/>
        </authorList>
    </citation>
    <scope>NUCLEOTIDE SEQUENCE [LARGE SCALE GENOMIC DNA]</scope>
    <source>
        <strain evidence="4 5">NIES-4072</strain>
    </source>
</reference>